<accession>A0A5N5EQH7</accession>
<dbReference type="GO" id="GO:0140359">
    <property type="term" value="F:ABC-type transporter activity"/>
    <property type="evidence" value="ECO:0007669"/>
    <property type="project" value="InterPro"/>
</dbReference>
<gene>
    <name evidence="2" type="ORF">F5983_12845</name>
</gene>
<reference evidence="2 3" key="1">
    <citation type="submission" date="2019-09" db="EMBL/GenBank/DDBJ databases">
        <authorList>
            <person name="Liu P."/>
        </authorList>
    </citation>
    <scope>NUCLEOTIDE SEQUENCE [LARGE SCALE GENOMIC DNA]</scope>
    <source>
        <strain evidence="2 3">TRM68085</strain>
    </source>
</reference>
<comment type="caution">
    <text evidence="2">The sequence shown here is derived from an EMBL/GenBank/DDBJ whole genome shotgun (WGS) entry which is preliminary data.</text>
</comment>
<feature type="transmembrane region" description="Helical" evidence="1">
    <location>
        <begin position="63"/>
        <end position="88"/>
    </location>
</feature>
<feature type="transmembrane region" description="Helical" evidence="1">
    <location>
        <begin position="184"/>
        <end position="202"/>
    </location>
</feature>
<dbReference type="RefSeq" id="WP_151510421.1">
    <property type="nucleotide sequence ID" value="NZ_JBMVCA010000009.1"/>
</dbReference>
<evidence type="ECO:0000256" key="1">
    <source>
        <dbReference type="SAM" id="Phobius"/>
    </source>
</evidence>
<dbReference type="Proteomes" id="UP000326907">
    <property type="component" value="Unassembled WGS sequence"/>
</dbReference>
<keyword evidence="1" id="KW-0472">Membrane</keyword>
<keyword evidence="1" id="KW-1133">Transmembrane helix</keyword>
<keyword evidence="3" id="KW-1185">Reference proteome</keyword>
<dbReference type="GO" id="GO:0005886">
    <property type="term" value="C:plasma membrane"/>
    <property type="evidence" value="ECO:0007669"/>
    <property type="project" value="UniProtKB-SubCell"/>
</dbReference>
<feature type="transmembrane region" description="Helical" evidence="1">
    <location>
        <begin position="156"/>
        <end position="177"/>
    </location>
</feature>
<protein>
    <submittedName>
        <fullName evidence="2">ABC transporter permease subunit</fullName>
    </submittedName>
</protein>
<name>A0A5N5EQH7_9ACTN</name>
<evidence type="ECO:0000313" key="3">
    <source>
        <dbReference type="Proteomes" id="UP000326907"/>
    </source>
</evidence>
<proteinExistence type="predicted"/>
<keyword evidence="1" id="KW-0812">Transmembrane</keyword>
<dbReference type="Pfam" id="PF12679">
    <property type="entry name" value="ABC2_membrane_2"/>
    <property type="match status" value="1"/>
</dbReference>
<feature type="transmembrane region" description="Helical" evidence="1">
    <location>
        <begin position="12"/>
        <end position="32"/>
    </location>
</feature>
<dbReference type="AlphaFoldDB" id="A0A5N5EQH7"/>
<organism evidence="2 3">
    <name type="scientific">Streptomyces arboris</name>
    <dbReference type="NCBI Taxonomy" id="2600619"/>
    <lineage>
        <taxon>Bacteria</taxon>
        <taxon>Bacillati</taxon>
        <taxon>Actinomycetota</taxon>
        <taxon>Actinomycetes</taxon>
        <taxon>Kitasatosporales</taxon>
        <taxon>Streptomycetaceae</taxon>
        <taxon>Streptomyces</taxon>
    </lineage>
</organism>
<evidence type="ECO:0000313" key="2">
    <source>
        <dbReference type="EMBL" id="KAB2592091.1"/>
    </source>
</evidence>
<feature type="transmembrane region" description="Helical" evidence="1">
    <location>
        <begin position="109"/>
        <end position="136"/>
    </location>
</feature>
<dbReference type="EMBL" id="VYUA01000009">
    <property type="protein sequence ID" value="KAB2592091.1"/>
    <property type="molecule type" value="Genomic_DNA"/>
</dbReference>
<feature type="transmembrane region" description="Helical" evidence="1">
    <location>
        <begin position="306"/>
        <end position="330"/>
    </location>
</feature>
<sequence length="335" mass="36079">MIWLTWRQYRVQAVVALAALAVVAAALLITGLQMRDTYDSTVGGCGSDCEAAKNAFVTQYNVLSYFATSLLIAVPGLMGIFWGAPLIARELETGTHRLIWNQSISRTRWLAVKLAAVGLVVLAVTGLLSALVTWWASPLDQVNSDRFTPLVFDGRGLVPLAYAAFAFTAGAAAGLVIRRTVPAMAATLVLFVAVQILVPYAIRPHFMTPERTEVALSSLGGQGGEQEWSTQQVMLSGDGESAQVTVGLMKAGTWVTSGAAPVRDAEGQEARGAEGCALREIDPMGCFAASDLRVEVAYQPADRYWAFQWIETGLFLALSGLLAGFCAWWLRRRTT</sequence>